<dbReference type="InterPro" id="IPR031520">
    <property type="entry name" value="DUF4694"/>
</dbReference>
<keyword evidence="2" id="KW-1185">Reference proteome</keyword>
<sequence>MAVEAYHHGNRASQSECSVLRGQLYKSGHLSPERPQSPEASQGCFLLDKPIPPPPISPKAEEGGSSACGPRGTEASPWSTSSDIQPPRQPSYAAALRESLRASGSTLTCARSQQSLLHSMLYPRLEDQSNASLGSSGYTGDEENSDLSLVGSRRVPRLIRKLTIHVGSSSNSQLSAAYSPRLLKSSRRSQSQGQGPGTKQAGGQRNQPAGQQ</sequence>
<evidence type="ECO:0000313" key="2">
    <source>
        <dbReference type="Proteomes" id="UP000515203"/>
    </source>
</evidence>
<feature type="region of interest" description="Disordered" evidence="1">
    <location>
        <begin position="128"/>
        <end position="212"/>
    </location>
</feature>
<dbReference type="PANTHER" id="PTHR40139:SF1">
    <property type="entry name" value="PROTEIN TNT"/>
    <property type="match status" value="1"/>
</dbReference>
<dbReference type="RefSeq" id="XP_023565345.1">
    <property type="nucleotide sequence ID" value="XM_023709577.1"/>
</dbReference>
<feature type="compositionally biased region" description="Low complexity" evidence="1">
    <location>
        <begin position="168"/>
        <end position="193"/>
    </location>
</feature>
<accession>A0A6P6DZ82</accession>
<organism evidence="2 3">
    <name type="scientific">Octodon degus</name>
    <name type="common">Degu</name>
    <name type="synonym">Sciurus degus</name>
    <dbReference type="NCBI Taxonomy" id="10160"/>
    <lineage>
        <taxon>Eukaryota</taxon>
        <taxon>Metazoa</taxon>
        <taxon>Chordata</taxon>
        <taxon>Craniata</taxon>
        <taxon>Vertebrata</taxon>
        <taxon>Euteleostomi</taxon>
        <taxon>Mammalia</taxon>
        <taxon>Eutheria</taxon>
        <taxon>Euarchontoglires</taxon>
        <taxon>Glires</taxon>
        <taxon>Rodentia</taxon>
        <taxon>Hystricomorpha</taxon>
        <taxon>Octodontidae</taxon>
        <taxon>Octodon</taxon>
    </lineage>
</organism>
<feature type="compositionally biased region" description="Polar residues" evidence="1">
    <location>
        <begin position="128"/>
        <end position="138"/>
    </location>
</feature>
<dbReference type="Pfam" id="PF15765">
    <property type="entry name" value="DUF4694"/>
    <property type="match status" value="1"/>
</dbReference>
<dbReference type="GeneID" id="111815184"/>
<dbReference type="AlphaFoldDB" id="A0A6P6DZ82"/>
<gene>
    <name evidence="3" type="primary">CUNH16orf82</name>
</gene>
<reference evidence="3" key="1">
    <citation type="submission" date="2025-08" db="UniProtKB">
        <authorList>
            <consortium name="RefSeq"/>
        </authorList>
    </citation>
    <scope>IDENTIFICATION</scope>
</reference>
<dbReference type="OrthoDB" id="9634429at2759"/>
<dbReference type="CTD" id="123825438"/>
<name>A0A6P6DZ82_OCTDE</name>
<dbReference type="PANTHER" id="PTHR40139">
    <property type="entry name" value="PROTEIN TNT"/>
    <property type="match status" value="1"/>
</dbReference>
<feature type="compositionally biased region" description="Basic residues" evidence="1">
    <location>
        <begin position="154"/>
        <end position="163"/>
    </location>
</feature>
<protein>
    <submittedName>
        <fullName evidence="3">Protein TNT</fullName>
    </submittedName>
</protein>
<evidence type="ECO:0000313" key="3">
    <source>
        <dbReference type="RefSeq" id="XP_023565345.1"/>
    </source>
</evidence>
<dbReference type="Proteomes" id="UP000515203">
    <property type="component" value="Unplaced"/>
</dbReference>
<feature type="region of interest" description="Disordered" evidence="1">
    <location>
        <begin position="28"/>
        <end position="91"/>
    </location>
</feature>
<feature type="compositionally biased region" description="Polar residues" evidence="1">
    <location>
        <begin position="201"/>
        <end position="212"/>
    </location>
</feature>
<dbReference type="InParanoid" id="A0A6P6DZ82"/>
<evidence type="ECO:0000256" key="1">
    <source>
        <dbReference type="SAM" id="MobiDB-lite"/>
    </source>
</evidence>
<proteinExistence type="predicted"/>